<evidence type="ECO:0000256" key="1">
    <source>
        <dbReference type="ARBA" id="ARBA00004240"/>
    </source>
</evidence>
<organism evidence="9 10">
    <name type="scientific">Tritrichomonas musculus</name>
    <dbReference type="NCBI Taxonomy" id="1915356"/>
    <lineage>
        <taxon>Eukaryota</taxon>
        <taxon>Metamonada</taxon>
        <taxon>Parabasalia</taxon>
        <taxon>Tritrichomonadida</taxon>
        <taxon>Tritrichomonadidae</taxon>
        <taxon>Tritrichomonas</taxon>
    </lineage>
</organism>
<evidence type="ECO:0000256" key="4">
    <source>
        <dbReference type="ARBA" id="ARBA00017468"/>
    </source>
</evidence>
<dbReference type="Pfam" id="PF04101">
    <property type="entry name" value="Glyco_tran_28_C"/>
    <property type="match status" value="1"/>
</dbReference>
<reference evidence="9 10" key="1">
    <citation type="submission" date="2024-04" db="EMBL/GenBank/DDBJ databases">
        <title>Tritrichomonas musculus Genome.</title>
        <authorList>
            <person name="Alves-Ferreira E."/>
            <person name="Grigg M."/>
            <person name="Lorenzi H."/>
            <person name="Galac M."/>
        </authorList>
    </citation>
    <scope>NUCLEOTIDE SEQUENCE [LARGE SCALE GENOMIC DNA]</scope>
    <source>
        <strain evidence="9 10">EAF2021</strain>
    </source>
</reference>
<evidence type="ECO:0000256" key="3">
    <source>
        <dbReference type="ARBA" id="ARBA00012614"/>
    </source>
</evidence>
<evidence type="ECO:0000256" key="5">
    <source>
        <dbReference type="ARBA" id="ARBA00022676"/>
    </source>
</evidence>
<accession>A0ABR2KTP6</accession>
<dbReference type="Gene3D" id="3.40.50.2000">
    <property type="entry name" value="Glycogen Phosphorylase B"/>
    <property type="match status" value="1"/>
</dbReference>
<evidence type="ECO:0000313" key="10">
    <source>
        <dbReference type="Proteomes" id="UP001470230"/>
    </source>
</evidence>
<evidence type="ECO:0000256" key="7">
    <source>
        <dbReference type="ARBA" id="ARBA00022824"/>
    </source>
</evidence>
<comment type="subcellular location">
    <subcellularLocation>
        <location evidence="1">Endoplasmic reticulum</location>
    </subcellularLocation>
</comment>
<keyword evidence="10" id="KW-1185">Reference proteome</keyword>
<evidence type="ECO:0000313" key="9">
    <source>
        <dbReference type="EMBL" id="KAK8894505.1"/>
    </source>
</evidence>
<dbReference type="PANTHER" id="PTHR12867:SF6">
    <property type="entry name" value="N-ACETYLGLUCOSAMINYLDIPHOSPHODOLICHOL N-ACETYLGLUCOSAMINYLTRANSFERASE"/>
    <property type="match status" value="1"/>
</dbReference>
<dbReference type="PANTHER" id="PTHR12867">
    <property type="entry name" value="GLYCOSYL TRANSFERASE-RELATED"/>
    <property type="match status" value="1"/>
</dbReference>
<proteinExistence type="inferred from homology"/>
<feature type="domain" description="Glycosyl transferase family 28 C-terminal" evidence="8">
    <location>
        <begin position="5"/>
        <end position="126"/>
    </location>
</feature>
<evidence type="ECO:0000259" key="8">
    <source>
        <dbReference type="Pfam" id="PF04101"/>
    </source>
</evidence>
<dbReference type="EC" id="2.4.1.141" evidence="3"/>
<comment type="similarity">
    <text evidence="2">Belongs to the glycosyltransferase 28 family.</text>
</comment>
<dbReference type="InterPro" id="IPR007235">
    <property type="entry name" value="Glyco_trans_28_C"/>
</dbReference>
<dbReference type="Proteomes" id="UP001470230">
    <property type="component" value="Unassembled WGS sequence"/>
</dbReference>
<evidence type="ECO:0000256" key="6">
    <source>
        <dbReference type="ARBA" id="ARBA00022679"/>
    </source>
</evidence>
<keyword evidence="7" id="KW-0256">Endoplasmic reticulum</keyword>
<comment type="caution">
    <text evidence="9">The sequence shown here is derived from an EMBL/GenBank/DDBJ whole genome shotgun (WGS) entry which is preliminary data.</text>
</comment>
<name>A0ABR2KTP6_9EUKA</name>
<protein>
    <recommendedName>
        <fullName evidence="4">UDP-N-acetylglucosamine transferase subunit ALG13</fullName>
        <ecNumber evidence="3">2.4.1.141</ecNumber>
    </recommendedName>
</protein>
<dbReference type="SUPFAM" id="SSF53756">
    <property type="entry name" value="UDP-Glycosyltransferase/glycogen phosphorylase"/>
    <property type="match status" value="1"/>
</dbReference>
<gene>
    <name evidence="9" type="ORF">M9Y10_022939</name>
</gene>
<keyword evidence="5 9" id="KW-0328">Glycosyltransferase</keyword>
<dbReference type="GO" id="GO:0016757">
    <property type="term" value="F:glycosyltransferase activity"/>
    <property type="evidence" value="ECO:0007669"/>
    <property type="project" value="UniProtKB-KW"/>
</dbReference>
<keyword evidence="6" id="KW-0808">Transferase</keyword>
<dbReference type="EMBL" id="JAPFFF010000003">
    <property type="protein sequence ID" value="KAK8894505.1"/>
    <property type="molecule type" value="Genomic_DNA"/>
</dbReference>
<sequence length="160" mass="18061">MSKKIVVTVGSTHFDSLISIIDSKEFIELARSKGYGHITAQIGAYESEIQNLTDYFNYTTPDNMKKHFNEADLIIGHAGAGTIIEVLQLGKPLLVVINEILMENHQTEVAHAFHNKGLLEVATTRNLLEIFKNSIFEPHKITFNANEFVNIMDSHFNFKI</sequence>
<evidence type="ECO:0000256" key="2">
    <source>
        <dbReference type="ARBA" id="ARBA00006962"/>
    </source>
</evidence>
<dbReference type="InterPro" id="IPR039042">
    <property type="entry name" value="Alg13-like"/>
</dbReference>